<organism evidence="4 5">
    <name type="scientific">Ophiostoma piceae (strain UAMH 11346)</name>
    <name type="common">Sap stain fungus</name>
    <dbReference type="NCBI Taxonomy" id="1262450"/>
    <lineage>
        <taxon>Eukaryota</taxon>
        <taxon>Fungi</taxon>
        <taxon>Dikarya</taxon>
        <taxon>Ascomycota</taxon>
        <taxon>Pezizomycotina</taxon>
        <taxon>Sordariomycetes</taxon>
        <taxon>Sordariomycetidae</taxon>
        <taxon>Ophiostomatales</taxon>
        <taxon>Ophiostomataceae</taxon>
        <taxon>Ophiostoma</taxon>
    </lineage>
</organism>
<dbReference type="GO" id="GO:0003824">
    <property type="term" value="F:catalytic activity"/>
    <property type="evidence" value="ECO:0007669"/>
    <property type="project" value="InterPro"/>
</dbReference>
<dbReference type="EMBL" id="KE148159">
    <property type="protein sequence ID" value="EPE04782.1"/>
    <property type="molecule type" value="Genomic_DNA"/>
</dbReference>
<dbReference type="SUPFAM" id="SSF48150">
    <property type="entry name" value="DNA-glycosylase"/>
    <property type="match status" value="1"/>
</dbReference>
<dbReference type="GO" id="GO:0005634">
    <property type="term" value="C:nucleus"/>
    <property type="evidence" value="ECO:0007669"/>
    <property type="project" value="UniProtKB-SubCell"/>
</dbReference>
<dbReference type="AlphaFoldDB" id="S3BW74"/>
<keyword evidence="2" id="KW-0539">Nucleus</keyword>
<dbReference type="eggNOG" id="KOG4161">
    <property type="taxonomic scope" value="Eukaryota"/>
</dbReference>
<dbReference type="PANTHER" id="PTHR15074:SF0">
    <property type="entry name" value="METHYL-CPG-BINDING DOMAIN PROTEIN 4-LIKE PROTEIN"/>
    <property type="match status" value="1"/>
</dbReference>
<evidence type="ECO:0000313" key="4">
    <source>
        <dbReference type="EMBL" id="EPE04782.1"/>
    </source>
</evidence>
<feature type="compositionally biased region" description="Polar residues" evidence="3">
    <location>
        <begin position="251"/>
        <end position="262"/>
    </location>
</feature>
<dbReference type="Gene3D" id="1.10.340.30">
    <property type="entry name" value="Hypothetical protein, domain 2"/>
    <property type="match status" value="1"/>
</dbReference>
<feature type="compositionally biased region" description="Basic residues" evidence="3">
    <location>
        <begin position="105"/>
        <end position="114"/>
    </location>
</feature>
<keyword evidence="5" id="KW-1185">Reference proteome</keyword>
<feature type="compositionally biased region" description="Basic and acidic residues" evidence="3">
    <location>
        <begin position="75"/>
        <end position="87"/>
    </location>
</feature>
<dbReference type="GO" id="GO:0006281">
    <property type="term" value="P:DNA repair"/>
    <property type="evidence" value="ECO:0007669"/>
    <property type="project" value="InterPro"/>
</dbReference>
<feature type="compositionally biased region" description="Basic residues" evidence="3">
    <location>
        <begin position="60"/>
        <end position="70"/>
    </location>
</feature>
<accession>S3BW74</accession>
<feature type="compositionally biased region" description="Polar residues" evidence="3">
    <location>
        <begin position="219"/>
        <end position="240"/>
    </location>
</feature>
<evidence type="ECO:0000256" key="2">
    <source>
        <dbReference type="ARBA" id="ARBA00023242"/>
    </source>
</evidence>
<protein>
    <submittedName>
        <fullName evidence="4">Pre-mrna splicing factor</fullName>
    </submittedName>
</protein>
<evidence type="ECO:0000256" key="3">
    <source>
        <dbReference type="SAM" id="MobiDB-lite"/>
    </source>
</evidence>
<dbReference type="Proteomes" id="UP000016923">
    <property type="component" value="Unassembled WGS sequence"/>
</dbReference>
<comment type="subcellular location">
    <subcellularLocation>
        <location evidence="1">Nucleus</location>
    </subcellularLocation>
</comment>
<gene>
    <name evidence="4" type="ORF">F503_06331</name>
</gene>
<dbReference type="VEuPathDB" id="FungiDB:F503_06331"/>
<feature type="compositionally biased region" description="Acidic residues" evidence="3">
    <location>
        <begin position="269"/>
        <end position="280"/>
    </location>
</feature>
<dbReference type="STRING" id="1262450.S3BW74"/>
<name>S3BW74_OPHP1</name>
<evidence type="ECO:0000313" key="5">
    <source>
        <dbReference type="Proteomes" id="UP000016923"/>
    </source>
</evidence>
<evidence type="ECO:0000256" key="1">
    <source>
        <dbReference type="ARBA" id="ARBA00004123"/>
    </source>
</evidence>
<reference evidence="4 5" key="1">
    <citation type="journal article" date="2013" name="BMC Genomics">
        <title>The genome and transcriptome of the pine saprophyte Ophiostoma piceae, and a comparison with the bark beetle-associated pine pathogen Grosmannia clavigera.</title>
        <authorList>
            <person name="Haridas S."/>
            <person name="Wang Y."/>
            <person name="Lim L."/>
            <person name="Massoumi Alamouti S."/>
            <person name="Jackman S."/>
            <person name="Docking R."/>
            <person name="Robertson G."/>
            <person name="Birol I."/>
            <person name="Bohlmann J."/>
            <person name="Breuil C."/>
        </authorList>
    </citation>
    <scope>NUCLEOTIDE SEQUENCE [LARGE SCALE GENOMIC DNA]</scope>
    <source>
        <strain evidence="4 5">UAMH 11346</strain>
    </source>
</reference>
<dbReference type="OMA" id="SERWCIC"/>
<dbReference type="InterPro" id="IPR045138">
    <property type="entry name" value="MeCP2/MBD4"/>
</dbReference>
<proteinExistence type="predicted"/>
<dbReference type="OrthoDB" id="10265068at2759"/>
<feature type="region of interest" description="Disordered" evidence="3">
    <location>
        <begin position="49"/>
        <end position="298"/>
    </location>
</feature>
<sequence length="544" mass="59087">MAPAFTFDAAQDLLAAFDVGDDPHSCAFLADLLASGAAPTEEVDVLCGIGRDDTTDGRTARKKKRTKKKAQATVSKDKERSSAEAKGARHKKKRTRTAEIEKTSRGKGPHKKKSPFFEDARVSCAGDADGSEDGEGDDSSDSDGWILDSLRHSGGAAWPPRSKTQTVAVITRRTVVGASPELSAPAVSLKPGPTVPAPAPQASPVKLLGAPPSPHKSMAHSSPTSSPAKRSTRETTSYFFSPSGKKRTAKAGSSGSGDNVTRVSRGTDGTDDTGDTDDTSGSETHSTPSPTKDSRRGLVSGLPFAPLDSPSFGLVQELLADEPFWLLVALVFLTRVAGRVSLPVFWAIKAEYPTPQSLVEADCARLIARMRHLGMASIRCTALQRYARRWIERPPQAGVVTTVKNYPLLQDGDAVCARLNGSQWEIGHITQGAYAVDSWRIFCRDRLLGRSTDWKGDADTGIDTADQSEKVFQPEWMRVLPQDKELRACLRWMWMREGWDWDPKTGDRTVLREELRRAVNEGRVGYNAKGELQIVKEATEITSQ</sequence>
<dbReference type="InterPro" id="IPR011257">
    <property type="entry name" value="DNA_glycosylase"/>
</dbReference>
<feature type="compositionally biased region" description="Acidic residues" evidence="3">
    <location>
        <begin position="129"/>
        <end position="141"/>
    </location>
</feature>
<feature type="compositionally biased region" description="Basic and acidic residues" evidence="3">
    <location>
        <begin position="50"/>
        <end position="59"/>
    </location>
</feature>
<dbReference type="GO" id="GO:0003677">
    <property type="term" value="F:DNA binding"/>
    <property type="evidence" value="ECO:0007669"/>
    <property type="project" value="InterPro"/>
</dbReference>
<dbReference type="HOGENOM" id="CLU_017748_0_0_1"/>
<dbReference type="PANTHER" id="PTHR15074">
    <property type="entry name" value="METHYL-CPG-BINDING PROTEIN"/>
    <property type="match status" value="1"/>
</dbReference>